<dbReference type="PANTHER" id="PTHR43977">
    <property type="entry name" value="STRUCTURAL MAINTENANCE OF CHROMOSOMES PROTEIN 3"/>
    <property type="match status" value="1"/>
</dbReference>
<dbReference type="AlphaFoldDB" id="A0A939D7H2"/>
<accession>A0A939D7H2</accession>
<dbReference type="Proteomes" id="UP000664545">
    <property type="component" value="Unassembled WGS sequence"/>
</dbReference>
<feature type="coiled-coil region" evidence="2">
    <location>
        <begin position="198"/>
        <end position="348"/>
    </location>
</feature>
<feature type="coiled-coil region" evidence="2">
    <location>
        <begin position="556"/>
        <end position="604"/>
    </location>
</feature>
<dbReference type="SUPFAM" id="SSF52540">
    <property type="entry name" value="P-loop containing nucleoside triphosphate hydrolases"/>
    <property type="match status" value="1"/>
</dbReference>
<name>A0A939D7H2_CLOAM</name>
<dbReference type="RefSeq" id="WP_206581425.1">
    <property type="nucleotide sequence ID" value="NZ_JAFJZZ010000001.1"/>
</dbReference>
<comment type="caution">
    <text evidence="3">The sequence shown here is derived from an EMBL/GenBank/DDBJ whole genome shotgun (WGS) entry which is preliminary data.</text>
</comment>
<organism evidence="3 4">
    <name type="scientific">Clostridium aminobutyricum</name>
    <dbReference type="NCBI Taxonomy" id="33953"/>
    <lineage>
        <taxon>Bacteria</taxon>
        <taxon>Bacillati</taxon>
        <taxon>Bacillota</taxon>
        <taxon>Clostridia</taxon>
        <taxon>Eubacteriales</taxon>
        <taxon>Clostridiaceae</taxon>
        <taxon>Clostridium</taxon>
    </lineage>
</organism>
<dbReference type="InterPro" id="IPR036277">
    <property type="entry name" value="SMC_hinge_sf"/>
</dbReference>
<sequence>MIKNFSSIFWGYLPPTKEPYPAHNKVNAFIGPSGHGKTTAWDGLRLMLGATSFESKRPFWFYVHPDSNWAILRVDFWNLPVNQQRPFEVEGYRQDEVTACCQIYKTKQDSWTKDYYLFDGEFNDLSDLHKNPKAYSQAQLTETNYLAKLKNCLGITKEFRNLMSMSPDTVRDVVNSSSNMLFNLIFDLKGTKVYKERYDQSKARLAQESINLQRAQEELTEAEQKYQEAQVKAERFAKYQSKTKEVGQTELKLRKLEYYETESQIEKNNQEIRQIKAQIQIENEKVAKQTAELTILDEKSTLAKEELGRYDELERKINSEMDTFNVQKGEMTTTLESLRVEIEQLEKIRPQDINELIQLQKVLVLDVDEAKLAHLVRAKEQKEIQERLVELSKNNIPYKTDVKEFRNVLQQNAIQYLMLADAISIKPEMKKWQEAVEAILGNNRYRIVVDEKYYLPAKKLQEQYKYGARLCLPKKGMKIFNEPKTNYPTVRSVLNVSHPEKIEGYLNHLNHIYLVDTVEEGDQLQKKGFTSITARGLLQDNDGSIHLKYHNLCCGKMAIEEEYTRTQKQYEEVSKSVQKLFNDLTKLTSDLNSLEKEINEQIKLAKLPELKEDFSTKTLAWREILNKITSAKEQREEAINRKVGLNESYTALEIEKTNATNTKNNAENEINKLTTHYTNLQNGLWSLQTTLEDACNKLRELQISAEEIEFISCDVQTSSFADAKGNRFTAKYLSDKLLALQKEQTDLHNPSVNENIVMVVKAQEGQVDKLRERLNRLEEERAEWDRECRDLLEQLKSHIKTIMREYIAEFQTLADLLKANAKGKLEEITPEPETWQLHLAIGFDDKKPSPIDGPDLSSGQKACTSLMILLAALNSQKEGNVSPIMFLDEPKARVDDDRGNEIGQLLQVTDIQYFITHQQGESLKSIDWIDHAYSCSARERDKQFANPLIFKRARRNL</sequence>
<dbReference type="GO" id="GO:0051276">
    <property type="term" value="P:chromosome organization"/>
    <property type="evidence" value="ECO:0007669"/>
    <property type="project" value="InterPro"/>
</dbReference>
<dbReference type="SUPFAM" id="SSF75553">
    <property type="entry name" value="Smc hinge domain"/>
    <property type="match status" value="1"/>
</dbReference>
<dbReference type="GO" id="GO:0005694">
    <property type="term" value="C:chromosome"/>
    <property type="evidence" value="ECO:0007669"/>
    <property type="project" value="InterPro"/>
</dbReference>
<evidence type="ECO:0000313" key="4">
    <source>
        <dbReference type="Proteomes" id="UP000664545"/>
    </source>
</evidence>
<evidence type="ECO:0000256" key="2">
    <source>
        <dbReference type="SAM" id="Coils"/>
    </source>
</evidence>
<keyword evidence="1 2" id="KW-0175">Coiled coil</keyword>
<protein>
    <submittedName>
        <fullName evidence="3">Chromosome segregation protein SMC</fullName>
    </submittedName>
</protein>
<evidence type="ECO:0000313" key="3">
    <source>
        <dbReference type="EMBL" id="MBN7772637.1"/>
    </source>
</evidence>
<dbReference type="EMBL" id="JAFJZZ010000001">
    <property type="protein sequence ID" value="MBN7772637.1"/>
    <property type="molecule type" value="Genomic_DNA"/>
</dbReference>
<feature type="coiled-coil region" evidence="2">
    <location>
        <begin position="760"/>
        <end position="794"/>
    </location>
</feature>
<feature type="coiled-coil region" evidence="2">
    <location>
        <begin position="628"/>
        <end position="683"/>
    </location>
</feature>
<dbReference type="Gene3D" id="3.40.50.300">
    <property type="entry name" value="P-loop containing nucleotide triphosphate hydrolases"/>
    <property type="match status" value="2"/>
</dbReference>
<reference evidence="3" key="1">
    <citation type="submission" date="2021-02" db="EMBL/GenBank/DDBJ databases">
        <title>Abyssanaerobacter marinus gen.nov., sp., nov, anaerobic bacterium isolated from the Onnuri vent field of Indian Ocean and suggestion of Mogibacteriaceae fam. nov., and proposal of reclassification of ambiguous this family's genus member.</title>
        <authorList>
            <person name="Kim Y.J."/>
            <person name="Yang J.-A."/>
        </authorList>
    </citation>
    <scope>NUCLEOTIDE SEQUENCE</scope>
    <source>
        <strain evidence="3">DSM 2634</strain>
    </source>
</reference>
<dbReference type="InterPro" id="IPR027417">
    <property type="entry name" value="P-loop_NTPase"/>
</dbReference>
<dbReference type="GO" id="GO:0005524">
    <property type="term" value="F:ATP binding"/>
    <property type="evidence" value="ECO:0007669"/>
    <property type="project" value="InterPro"/>
</dbReference>
<proteinExistence type="predicted"/>
<keyword evidence="4" id="KW-1185">Reference proteome</keyword>
<evidence type="ECO:0000256" key="1">
    <source>
        <dbReference type="ARBA" id="ARBA00023054"/>
    </source>
</evidence>
<gene>
    <name evidence="3" type="ORF">JYB65_04615</name>
</gene>